<name>A0A2C9D6R3_9HYPH</name>
<dbReference type="Proteomes" id="UP000223606">
    <property type="component" value="Chromosome 1"/>
</dbReference>
<proteinExistence type="predicted"/>
<dbReference type="EMBL" id="LT960614">
    <property type="protein sequence ID" value="SON55205.1"/>
    <property type="molecule type" value="Genomic_DNA"/>
</dbReference>
<dbReference type="Pfam" id="PF10074">
    <property type="entry name" value="RovC_DNA-bd"/>
    <property type="match status" value="1"/>
</dbReference>
<gene>
    <name evidence="2" type="ORF">HDIA_1664</name>
</gene>
<dbReference type="KEGG" id="hdi:HDIA_1664"/>
<sequence>MSRASSPINGACDFVADPRNSALIQPIFWTPQTDPATLPFTVGANPAGDLRLSVEDLHAHATIEHDPGLIRLVLRGEPHDVALFNVDDARPLGAFIIFDELTPDRLTAVERLWHAMFGKRVPPDPRLTPQRRQRARQMLRAIDARESGAIYRTVAEHLFPQHKIDAASWVGDPIREITIRLARDGMKLVRGGYRTLLRRPRRDR</sequence>
<dbReference type="AlphaFoldDB" id="A0A2C9D6R3"/>
<dbReference type="InterPro" id="IPR018754">
    <property type="entry name" value="RovC-like_DNA-bd"/>
</dbReference>
<evidence type="ECO:0000313" key="2">
    <source>
        <dbReference type="EMBL" id="SON55205.1"/>
    </source>
</evidence>
<dbReference type="OrthoDB" id="7261891at2"/>
<evidence type="ECO:0000313" key="3">
    <source>
        <dbReference type="Proteomes" id="UP000223606"/>
    </source>
</evidence>
<reference evidence="3" key="1">
    <citation type="submission" date="2017-09" db="EMBL/GenBank/DDBJ databases">
        <title>Genome sequence of Nannocystis excedens DSM 71.</title>
        <authorList>
            <person name="Blom J."/>
        </authorList>
    </citation>
    <scope>NUCLEOTIDE SEQUENCE [LARGE SCALE GENOMIC DNA]</scope>
    <source>
        <strain evidence="3">type strain: E19</strain>
    </source>
</reference>
<feature type="domain" description="T6SS Transcription factor RovC-like DNA binding" evidence="1">
    <location>
        <begin position="98"/>
        <end position="198"/>
    </location>
</feature>
<organism evidence="2 3">
    <name type="scientific">Hartmannibacter diazotrophicus</name>
    <dbReference type="NCBI Taxonomy" id="1482074"/>
    <lineage>
        <taxon>Bacteria</taxon>
        <taxon>Pseudomonadati</taxon>
        <taxon>Pseudomonadota</taxon>
        <taxon>Alphaproteobacteria</taxon>
        <taxon>Hyphomicrobiales</taxon>
        <taxon>Pleomorphomonadaceae</taxon>
        <taxon>Hartmannibacter</taxon>
    </lineage>
</organism>
<evidence type="ECO:0000259" key="1">
    <source>
        <dbReference type="Pfam" id="PF10074"/>
    </source>
</evidence>
<protein>
    <recommendedName>
        <fullName evidence="1">T6SS Transcription factor RovC-like DNA binding domain-containing protein</fullName>
    </recommendedName>
</protein>
<accession>A0A2C9D6R3</accession>
<keyword evidence="3" id="KW-1185">Reference proteome</keyword>